<keyword evidence="1 3" id="KW-0808">Transferase</keyword>
<dbReference type="InterPro" id="IPR001296">
    <property type="entry name" value="Glyco_trans_1"/>
</dbReference>
<dbReference type="Pfam" id="PF00534">
    <property type="entry name" value="Glycos_transf_1"/>
    <property type="match status" value="1"/>
</dbReference>
<dbReference type="AlphaFoldDB" id="A0A2W7TSU8"/>
<gene>
    <name evidence="3" type="ORF">DOS84_15150</name>
</gene>
<dbReference type="OrthoDB" id="9801573at2"/>
<evidence type="ECO:0000313" key="3">
    <source>
        <dbReference type="EMBL" id="PZX92456.1"/>
    </source>
</evidence>
<feature type="domain" description="Glycosyl transferase family 1" evidence="2">
    <location>
        <begin position="189"/>
        <end position="333"/>
    </location>
</feature>
<keyword evidence="4" id="KW-1185">Reference proteome</keyword>
<proteinExistence type="predicted"/>
<organism evidence="3 4">
    <name type="scientific">Flavobacterium aquariorum</name>
    <dbReference type="NCBI Taxonomy" id="2217670"/>
    <lineage>
        <taxon>Bacteria</taxon>
        <taxon>Pseudomonadati</taxon>
        <taxon>Bacteroidota</taxon>
        <taxon>Flavobacteriia</taxon>
        <taxon>Flavobacteriales</taxon>
        <taxon>Flavobacteriaceae</taxon>
        <taxon>Flavobacterium</taxon>
    </lineage>
</organism>
<dbReference type="PANTHER" id="PTHR46401:SF2">
    <property type="entry name" value="GLYCOSYLTRANSFERASE WBBK-RELATED"/>
    <property type="match status" value="1"/>
</dbReference>
<dbReference type="GO" id="GO:0009103">
    <property type="term" value="P:lipopolysaccharide biosynthetic process"/>
    <property type="evidence" value="ECO:0007669"/>
    <property type="project" value="TreeGrafter"/>
</dbReference>
<dbReference type="CDD" id="cd03801">
    <property type="entry name" value="GT4_PimA-like"/>
    <property type="match status" value="1"/>
</dbReference>
<dbReference type="SUPFAM" id="SSF53756">
    <property type="entry name" value="UDP-Glycosyltransferase/glycogen phosphorylase"/>
    <property type="match status" value="1"/>
</dbReference>
<sequence length="365" mass="41811">MTKVILISQTPLPFSKIGSWTTLYKNYLQKEHQIDFIVCEPPEMQFENVKYSLVANDLIFKIRRKIKKNKYLGYFEALDKILRANEKYIIQIVDNFGIVKPLAAFLVSKGLRSNCCLQFFYHGFPPFYENYNGRWFFESIDEMVLLTNDSYLAHKNYYTILPTRFSVLHNGIDTKKFFPLSLKEKQVTKQTKNTNDKTVFVWCSQDRPKKGLGILLEAWKRVYETRQDIVLWVIGCDPKTPQGGVVYLGRIPNDELPAYFQSSDCYLFPTLCHEGFGMSLIEALHCGNYCIASAIGGVPEVLQYGKLGKLIENPHFVAAWENAILDFLENPASPPMVSSDLYSSESWSAGMNSIITNAKAFISDL</sequence>
<reference evidence="3 4" key="1">
    <citation type="submission" date="2018-06" db="EMBL/GenBank/DDBJ databases">
        <title>Flavobacterium sp IMCC34762, genome.</title>
        <authorList>
            <person name="Joung Y."/>
            <person name="Cho J."/>
            <person name="Song J."/>
        </authorList>
    </citation>
    <scope>NUCLEOTIDE SEQUENCE [LARGE SCALE GENOMIC DNA]</scope>
    <source>
        <strain evidence="3 4">IMCC34762</strain>
    </source>
</reference>
<evidence type="ECO:0000313" key="4">
    <source>
        <dbReference type="Proteomes" id="UP000249177"/>
    </source>
</evidence>
<dbReference type="EMBL" id="QKXH01000010">
    <property type="protein sequence ID" value="PZX92456.1"/>
    <property type="molecule type" value="Genomic_DNA"/>
</dbReference>
<evidence type="ECO:0000259" key="2">
    <source>
        <dbReference type="Pfam" id="PF00534"/>
    </source>
</evidence>
<dbReference type="GO" id="GO:0016757">
    <property type="term" value="F:glycosyltransferase activity"/>
    <property type="evidence" value="ECO:0007669"/>
    <property type="project" value="InterPro"/>
</dbReference>
<evidence type="ECO:0000256" key="1">
    <source>
        <dbReference type="ARBA" id="ARBA00022679"/>
    </source>
</evidence>
<dbReference type="PANTHER" id="PTHR46401">
    <property type="entry name" value="GLYCOSYLTRANSFERASE WBBK-RELATED"/>
    <property type="match status" value="1"/>
</dbReference>
<dbReference type="Proteomes" id="UP000249177">
    <property type="component" value="Unassembled WGS sequence"/>
</dbReference>
<accession>A0A2W7TSU8</accession>
<name>A0A2W7TSU8_9FLAO</name>
<dbReference type="Gene3D" id="3.40.50.2000">
    <property type="entry name" value="Glycogen Phosphorylase B"/>
    <property type="match status" value="2"/>
</dbReference>
<comment type="caution">
    <text evidence="3">The sequence shown here is derived from an EMBL/GenBank/DDBJ whole genome shotgun (WGS) entry which is preliminary data.</text>
</comment>
<protein>
    <submittedName>
        <fullName evidence="3">Glycosyl transferase family 1</fullName>
    </submittedName>
</protein>
<dbReference type="RefSeq" id="WP_111410963.1">
    <property type="nucleotide sequence ID" value="NZ_QKXH01000010.1"/>
</dbReference>